<dbReference type="Proteomes" id="UP000827092">
    <property type="component" value="Unassembled WGS sequence"/>
</dbReference>
<evidence type="ECO:0000313" key="2">
    <source>
        <dbReference type="EMBL" id="KAG8184038.1"/>
    </source>
</evidence>
<accession>A0AAV6UJS8</accession>
<evidence type="ECO:0000313" key="3">
    <source>
        <dbReference type="Proteomes" id="UP000827092"/>
    </source>
</evidence>
<dbReference type="AlphaFoldDB" id="A0AAV6UJS8"/>
<reference evidence="2 3" key="1">
    <citation type="journal article" date="2022" name="Nat. Ecol. Evol.">
        <title>A masculinizing supergene underlies an exaggerated male reproductive morph in a spider.</title>
        <authorList>
            <person name="Hendrickx F."/>
            <person name="De Corte Z."/>
            <person name="Sonet G."/>
            <person name="Van Belleghem S.M."/>
            <person name="Kostlbacher S."/>
            <person name="Vangestel C."/>
        </authorList>
    </citation>
    <scope>NUCLEOTIDE SEQUENCE [LARGE SCALE GENOMIC DNA]</scope>
    <source>
        <strain evidence="2">W744_W776</strain>
    </source>
</reference>
<keyword evidence="3" id="KW-1185">Reference proteome</keyword>
<protein>
    <submittedName>
        <fullName evidence="2">Uncharacterized protein</fullName>
    </submittedName>
</protein>
<evidence type="ECO:0000256" key="1">
    <source>
        <dbReference type="SAM" id="MobiDB-lite"/>
    </source>
</evidence>
<name>A0AAV6UJS8_9ARAC</name>
<feature type="region of interest" description="Disordered" evidence="1">
    <location>
        <begin position="1"/>
        <end position="29"/>
    </location>
</feature>
<comment type="caution">
    <text evidence="2">The sequence shown here is derived from an EMBL/GenBank/DDBJ whole genome shotgun (WGS) entry which is preliminary data.</text>
</comment>
<feature type="compositionally biased region" description="Basic and acidic residues" evidence="1">
    <location>
        <begin position="9"/>
        <end position="26"/>
    </location>
</feature>
<dbReference type="EMBL" id="JAFNEN010000390">
    <property type="protein sequence ID" value="KAG8184038.1"/>
    <property type="molecule type" value="Genomic_DNA"/>
</dbReference>
<sequence>MDSCSRQTRVKEPEKSGKARDWEASSKEPQLCPDRLGFTTGCSNVLSRGVEDFLFWEVGGNHGGLEARMR</sequence>
<organism evidence="2 3">
    <name type="scientific">Oedothorax gibbosus</name>
    <dbReference type="NCBI Taxonomy" id="931172"/>
    <lineage>
        <taxon>Eukaryota</taxon>
        <taxon>Metazoa</taxon>
        <taxon>Ecdysozoa</taxon>
        <taxon>Arthropoda</taxon>
        <taxon>Chelicerata</taxon>
        <taxon>Arachnida</taxon>
        <taxon>Araneae</taxon>
        <taxon>Araneomorphae</taxon>
        <taxon>Entelegynae</taxon>
        <taxon>Araneoidea</taxon>
        <taxon>Linyphiidae</taxon>
        <taxon>Erigoninae</taxon>
        <taxon>Oedothorax</taxon>
    </lineage>
</organism>
<gene>
    <name evidence="2" type="ORF">JTE90_011536</name>
</gene>
<proteinExistence type="predicted"/>